<gene>
    <name evidence="2" type="ORF">SAMN06295960_3598</name>
</gene>
<feature type="signal peptide" evidence="1">
    <location>
        <begin position="1"/>
        <end position="25"/>
    </location>
</feature>
<evidence type="ECO:0000256" key="1">
    <source>
        <dbReference type="SAM" id="SignalP"/>
    </source>
</evidence>
<proteinExistence type="predicted"/>
<dbReference type="OrthoDB" id="9794294at2"/>
<feature type="chain" id="PRO_5038442113" evidence="1">
    <location>
        <begin position="26"/>
        <end position="102"/>
    </location>
</feature>
<dbReference type="EMBL" id="FXAZ01000005">
    <property type="protein sequence ID" value="SMG53891.1"/>
    <property type="molecule type" value="Genomic_DNA"/>
</dbReference>
<evidence type="ECO:0000313" key="3">
    <source>
        <dbReference type="Proteomes" id="UP000193834"/>
    </source>
</evidence>
<protein>
    <submittedName>
        <fullName evidence="2">Uncharacterized protein</fullName>
    </submittedName>
</protein>
<organism evidence="2 3">
    <name type="scientific">Paenibacillus aquistagni</name>
    <dbReference type="NCBI Taxonomy" id="1852522"/>
    <lineage>
        <taxon>Bacteria</taxon>
        <taxon>Bacillati</taxon>
        <taxon>Bacillota</taxon>
        <taxon>Bacilli</taxon>
        <taxon>Bacillales</taxon>
        <taxon>Paenibacillaceae</taxon>
        <taxon>Paenibacillus</taxon>
    </lineage>
</organism>
<keyword evidence="3" id="KW-1185">Reference proteome</keyword>
<keyword evidence="1" id="KW-0732">Signal</keyword>
<sequence length="102" mass="10829">MKIKSLTVGALLGVSMLFGSVSASAGPVDTNSVSPFADQNLVLRVGEIHNFSGTISMVDNIQGVIVVTYPSTIRGIKPGQAKLRVYSNGVYTYYDIFVKSGI</sequence>
<evidence type="ECO:0000313" key="2">
    <source>
        <dbReference type="EMBL" id="SMG53891.1"/>
    </source>
</evidence>
<dbReference type="Proteomes" id="UP000193834">
    <property type="component" value="Unassembled WGS sequence"/>
</dbReference>
<dbReference type="RefSeq" id="WP_085496451.1">
    <property type="nucleotide sequence ID" value="NZ_FXAZ01000005.1"/>
</dbReference>
<reference evidence="2 3" key="1">
    <citation type="submission" date="2017-04" db="EMBL/GenBank/DDBJ databases">
        <authorList>
            <person name="Afonso C.L."/>
            <person name="Miller P.J."/>
            <person name="Scott M.A."/>
            <person name="Spackman E."/>
            <person name="Goraichik I."/>
            <person name="Dimitrov K.M."/>
            <person name="Suarez D.L."/>
            <person name="Swayne D.E."/>
        </authorList>
    </citation>
    <scope>NUCLEOTIDE SEQUENCE [LARGE SCALE GENOMIC DNA]</scope>
    <source>
        <strain evidence="2 3">11</strain>
    </source>
</reference>
<accession>A0A1X7LJ54</accession>
<dbReference type="AlphaFoldDB" id="A0A1X7LJ54"/>
<name>A0A1X7LJ54_9BACL</name>